<evidence type="ECO:0000256" key="3">
    <source>
        <dbReference type="ARBA" id="ARBA00023125"/>
    </source>
</evidence>
<dbReference type="PROSITE" id="PS50931">
    <property type="entry name" value="HTH_LYSR"/>
    <property type="match status" value="1"/>
</dbReference>
<proteinExistence type="inferred from homology"/>
<dbReference type="Proteomes" id="UP000256561">
    <property type="component" value="Unassembled WGS sequence"/>
</dbReference>
<dbReference type="SUPFAM" id="SSF53850">
    <property type="entry name" value="Periplasmic binding protein-like II"/>
    <property type="match status" value="1"/>
</dbReference>
<dbReference type="Pfam" id="PF03466">
    <property type="entry name" value="LysR_substrate"/>
    <property type="match status" value="1"/>
</dbReference>
<comment type="caution">
    <text evidence="6">The sequence shown here is derived from an EMBL/GenBank/DDBJ whole genome shotgun (WGS) entry which is preliminary data.</text>
</comment>
<evidence type="ECO:0000256" key="4">
    <source>
        <dbReference type="ARBA" id="ARBA00023163"/>
    </source>
</evidence>
<dbReference type="InterPro" id="IPR058163">
    <property type="entry name" value="LysR-type_TF_proteobact-type"/>
</dbReference>
<dbReference type="Pfam" id="PF00126">
    <property type="entry name" value="HTH_1"/>
    <property type="match status" value="1"/>
</dbReference>
<keyword evidence="3" id="KW-0238">DNA-binding</keyword>
<dbReference type="PANTHER" id="PTHR30537:SF30">
    <property type="entry name" value="TRANSCRIPTIONAL REGULATOR-RELATED"/>
    <property type="match status" value="1"/>
</dbReference>
<dbReference type="SUPFAM" id="SSF46785">
    <property type="entry name" value="Winged helix' DNA-binding domain"/>
    <property type="match status" value="1"/>
</dbReference>
<dbReference type="InterPro" id="IPR036390">
    <property type="entry name" value="WH_DNA-bd_sf"/>
</dbReference>
<dbReference type="FunFam" id="1.10.10.10:FF:000001">
    <property type="entry name" value="LysR family transcriptional regulator"/>
    <property type="match status" value="1"/>
</dbReference>
<accession>A0A3D8MA88</accession>
<dbReference type="OrthoDB" id="8678019at2"/>
<organism evidence="6 7">
    <name type="scientific">Alteromonas aestuariivivens</name>
    <dbReference type="NCBI Taxonomy" id="1938339"/>
    <lineage>
        <taxon>Bacteria</taxon>
        <taxon>Pseudomonadati</taxon>
        <taxon>Pseudomonadota</taxon>
        <taxon>Gammaproteobacteria</taxon>
        <taxon>Alteromonadales</taxon>
        <taxon>Alteromonadaceae</taxon>
        <taxon>Alteromonas/Salinimonas group</taxon>
        <taxon>Alteromonas</taxon>
    </lineage>
</organism>
<dbReference type="RefSeq" id="WP_115592726.1">
    <property type="nucleotide sequence ID" value="NZ_QRHA01000004.1"/>
</dbReference>
<dbReference type="PRINTS" id="PR00039">
    <property type="entry name" value="HTHLYSR"/>
</dbReference>
<dbReference type="EMBL" id="QRHA01000004">
    <property type="protein sequence ID" value="RDV26774.1"/>
    <property type="molecule type" value="Genomic_DNA"/>
</dbReference>
<keyword evidence="4" id="KW-0804">Transcription</keyword>
<dbReference type="InterPro" id="IPR000847">
    <property type="entry name" value="LysR_HTH_N"/>
</dbReference>
<evidence type="ECO:0000256" key="2">
    <source>
        <dbReference type="ARBA" id="ARBA00023015"/>
    </source>
</evidence>
<dbReference type="CDD" id="cd08422">
    <property type="entry name" value="PBP2_CrgA_like"/>
    <property type="match status" value="1"/>
</dbReference>
<dbReference type="GO" id="GO:0043565">
    <property type="term" value="F:sequence-specific DNA binding"/>
    <property type="evidence" value="ECO:0007669"/>
    <property type="project" value="TreeGrafter"/>
</dbReference>
<sequence>MNMKLLRSLQVFVRVADTGNMSAAAKSLHMTVSAISQQLRKLEQDIGLTLFNRNTRNLSLTEAGRIYYRTSLRLISVAEKAQHEIEQLQLTPSGTLRIIAPEGFGGGLLSKPLTHLTSEFPKIKVSLILTDEPRDIMASGADLALCFRSMSDADHTAHHLASWRRILCVSRLHQLARMDVQSPTQLEGHCHLTHKNLQHYNLENLNNAPYTLPPSRLVVNSMQALIQLTCDGIGYAVLPEPEVRHYLRDETLIPLLPDWKLPDYSVYAVTPKQEHIPVKTLAAVNCLHKWFSSI</sequence>
<dbReference type="GO" id="GO:0003700">
    <property type="term" value="F:DNA-binding transcription factor activity"/>
    <property type="evidence" value="ECO:0007669"/>
    <property type="project" value="InterPro"/>
</dbReference>
<keyword evidence="7" id="KW-1185">Reference proteome</keyword>
<dbReference type="Gene3D" id="3.40.190.290">
    <property type="match status" value="1"/>
</dbReference>
<dbReference type="PANTHER" id="PTHR30537">
    <property type="entry name" value="HTH-TYPE TRANSCRIPTIONAL REGULATOR"/>
    <property type="match status" value="1"/>
</dbReference>
<dbReference type="InterPro" id="IPR005119">
    <property type="entry name" value="LysR_subst-bd"/>
</dbReference>
<protein>
    <submittedName>
        <fullName evidence="6">LysR family transcriptional regulator</fullName>
    </submittedName>
</protein>
<dbReference type="AlphaFoldDB" id="A0A3D8MA88"/>
<evidence type="ECO:0000313" key="6">
    <source>
        <dbReference type="EMBL" id="RDV26774.1"/>
    </source>
</evidence>
<dbReference type="InterPro" id="IPR036388">
    <property type="entry name" value="WH-like_DNA-bd_sf"/>
</dbReference>
<evidence type="ECO:0000256" key="1">
    <source>
        <dbReference type="ARBA" id="ARBA00009437"/>
    </source>
</evidence>
<comment type="similarity">
    <text evidence="1">Belongs to the LysR transcriptional regulatory family.</text>
</comment>
<dbReference type="GO" id="GO:0006351">
    <property type="term" value="P:DNA-templated transcription"/>
    <property type="evidence" value="ECO:0007669"/>
    <property type="project" value="TreeGrafter"/>
</dbReference>
<gene>
    <name evidence="6" type="ORF">DXV75_07240</name>
</gene>
<name>A0A3D8MA88_9ALTE</name>
<evidence type="ECO:0000259" key="5">
    <source>
        <dbReference type="PROSITE" id="PS50931"/>
    </source>
</evidence>
<dbReference type="Gene3D" id="1.10.10.10">
    <property type="entry name" value="Winged helix-like DNA-binding domain superfamily/Winged helix DNA-binding domain"/>
    <property type="match status" value="1"/>
</dbReference>
<keyword evidence="2" id="KW-0805">Transcription regulation</keyword>
<feature type="domain" description="HTH lysR-type" evidence="5">
    <location>
        <begin position="1"/>
        <end position="61"/>
    </location>
</feature>
<evidence type="ECO:0000313" key="7">
    <source>
        <dbReference type="Proteomes" id="UP000256561"/>
    </source>
</evidence>
<reference evidence="7" key="1">
    <citation type="submission" date="2018-08" db="EMBL/GenBank/DDBJ databases">
        <authorList>
            <person name="Zhang J."/>
            <person name="Du Z.-J."/>
        </authorList>
    </citation>
    <scope>NUCLEOTIDE SEQUENCE [LARGE SCALE GENOMIC DNA]</scope>
    <source>
        <strain evidence="7">KCTC 52655</strain>
    </source>
</reference>